<feature type="region of interest" description="Disordered" evidence="1">
    <location>
        <begin position="225"/>
        <end position="244"/>
    </location>
</feature>
<dbReference type="EMBL" id="VIIS01000513">
    <property type="protein sequence ID" value="KAF0308105.1"/>
    <property type="molecule type" value="Genomic_DNA"/>
</dbReference>
<evidence type="ECO:0000259" key="2">
    <source>
        <dbReference type="Pfam" id="PF09103"/>
    </source>
</evidence>
<dbReference type="SUPFAM" id="SSF81872">
    <property type="entry name" value="BRCA2 helical domain"/>
    <property type="match status" value="1"/>
</dbReference>
<feature type="compositionally biased region" description="Basic and acidic residues" evidence="1">
    <location>
        <begin position="186"/>
        <end position="208"/>
    </location>
</feature>
<feature type="compositionally biased region" description="Low complexity" evidence="1">
    <location>
        <begin position="1002"/>
        <end position="1026"/>
    </location>
</feature>
<dbReference type="Pfam" id="PF09169">
    <property type="entry name" value="BRCA-2_helical"/>
    <property type="match status" value="1"/>
</dbReference>
<dbReference type="PANTHER" id="PTHR11289:SF0">
    <property type="entry name" value="BREAST CANCER TYPE 2 SUSCEPTIBILITY PROTEIN"/>
    <property type="match status" value="1"/>
</dbReference>
<dbReference type="Gene3D" id="6.10.70.10">
    <property type="match status" value="1"/>
</dbReference>
<dbReference type="GO" id="GO:0006355">
    <property type="term" value="P:regulation of DNA-templated transcription"/>
    <property type="evidence" value="ECO:0007669"/>
    <property type="project" value="TreeGrafter"/>
</dbReference>
<evidence type="ECO:0000259" key="4">
    <source>
        <dbReference type="Pfam" id="PF09169"/>
    </source>
</evidence>
<dbReference type="InterPro" id="IPR015187">
    <property type="entry name" value="BRCA2_OB_1"/>
</dbReference>
<dbReference type="OrthoDB" id="6358380at2759"/>
<dbReference type="Pfam" id="PF09103">
    <property type="entry name" value="BRCA-2_OB1"/>
    <property type="match status" value="1"/>
</dbReference>
<keyword evidence="6" id="KW-1185">Reference proteome</keyword>
<dbReference type="SUPFAM" id="SSF81878">
    <property type="entry name" value="BRCA2 tower domain"/>
    <property type="match status" value="1"/>
</dbReference>
<feature type="region of interest" description="Disordered" evidence="1">
    <location>
        <begin position="1"/>
        <end position="42"/>
    </location>
</feature>
<dbReference type="SUPFAM" id="SSF50249">
    <property type="entry name" value="Nucleic acid-binding proteins"/>
    <property type="match status" value="3"/>
</dbReference>
<feature type="region of interest" description="Disordered" evidence="1">
    <location>
        <begin position="109"/>
        <end position="208"/>
    </location>
</feature>
<feature type="domain" description="Breast cancer type 2 susceptibility protein helical" evidence="4">
    <location>
        <begin position="193"/>
        <end position="367"/>
    </location>
</feature>
<dbReference type="InterPro" id="IPR015252">
    <property type="entry name" value="BRCA2_hlx"/>
</dbReference>
<feature type="domain" description="BRCA2 OB3" evidence="3">
    <location>
        <begin position="784"/>
        <end position="904"/>
    </location>
</feature>
<dbReference type="InterPro" id="IPR012340">
    <property type="entry name" value="NA-bd_OB-fold"/>
</dbReference>
<protein>
    <submittedName>
        <fullName evidence="5">Breast cancer type 2 susceptibility</fullName>
    </submittedName>
</protein>
<dbReference type="InterPro" id="IPR015188">
    <property type="entry name" value="BRCA2_OB_3"/>
</dbReference>
<reference evidence="5 6" key="1">
    <citation type="submission" date="2019-07" db="EMBL/GenBank/DDBJ databases">
        <title>Draft genome assembly of a fouling barnacle, Amphibalanus amphitrite (Darwin, 1854): The first reference genome for Thecostraca.</title>
        <authorList>
            <person name="Kim W."/>
        </authorList>
    </citation>
    <scope>NUCLEOTIDE SEQUENCE [LARGE SCALE GENOMIC DNA]</scope>
    <source>
        <strain evidence="5">SNU_AA5</strain>
        <tissue evidence="5">Soma without cirri and trophi</tissue>
    </source>
</reference>
<feature type="compositionally biased region" description="Pro residues" evidence="1">
    <location>
        <begin position="161"/>
        <end position="171"/>
    </location>
</feature>
<feature type="compositionally biased region" description="Basic and acidic residues" evidence="1">
    <location>
        <begin position="1"/>
        <end position="11"/>
    </location>
</feature>
<dbReference type="InterPro" id="IPR015525">
    <property type="entry name" value="BRCA2"/>
</dbReference>
<dbReference type="InterPro" id="IPR036315">
    <property type="entry name" value="BRCA2_hlx_sf"/>
</dbReference>
<dbReference type="Proteomes" id="UP000440578">
    <property type="component" value="Unassembled WGS sequence"/>
</dbReference>
<evidence type="ECO:0000256" key="1">
    <source>
        <dbReference type="SAM" id="MobiDB-lite"/>
    </source>
</evidence>
<evidence type="ECO:0000313" key="6">
    <source>
        <dbReference type="Proteomes" id="UP000440578"/>
    </source>
</evidence>
<dbReference type="GO" id="GO:0000724">
    <property type="term" value="P:double-strand break repair via homologous recombination"/>
    <property type="evidence" value="ECO:0007669"/>
    <property type="project" value="InterPro"/>
</dbReference>
<feature type="domain" description="BRCA2 OB1" evidence="2">
    <location>
        <begin position="370"/>
        <end position="478"/>
    </location>
</feature>
<dbReference type="AlphaFoldDB" id="A0A6A4WMN7"/>
<name>A0A6A4WMN7_AMPAM</name>
<gene>
    <name evidence="5" type="primary">BRCA2</name>
    <name evidence="5" type="ORF">FJT64_020647</name>
</gene>
<feature type="compositionally biased region" description="Low complexity" evidence="1">
    <location>
        <begin position="18"/>
        <end position="42"/>
    </location>
</feature>
<dbReference type="GO" id="GO:0005634">
    <property type="term" value="C:nucleus"/>
    <property type="evidence" value="ECO:0007669"/>
    <property type="project" value="TreeGrafter"/>
</dbReference>
<dbReference type="Pfam" id="PF09104">
    <property type="entry name" value="BRCA-2_OB3"/>
    <property type="match status" value="1"/>
</dbReference>
<dbReference type="CDD" id="cd04493">
    <property type="entry name" value="BRCA2DBD_OB1"/>
    <property type="match status" value="1"/>
</dbReference>
<sequence>MFEEIARDTPDRRRRPRPVIAARSPQTPADQRPAAAADAALTPAEQQDVEACLVTAMETLEDDGDTFFTQCRVRNNTRCVEDEAESNTFGLTQLLDDRFEFTQVVTDRQRLAEEERSTSPVLGTPGRAGRRRRSAQPAVFRTPYRSGPAPHAPTKESHTPAAPPPSEPPPAVVTASPAPTESASGDGRREARAEQRRRQAERAAAGADRRIVRSVGSLMQTRLEAAAAGTGRRPLREALGPRPANLTRDELQSLDVPAEVLDVTFASAPSYRFKCTETMISADGCVVVPADDDTVGVAEVRSALLSSGGVQPSLVPERWVENAFRHVVWKLAAYERQFPDEMAGRCLTVEEVIRQLRYRYDRELDRCQRPALRRITEGDDTAAKTLILCVAEVNTTAEGVRLVVSDGWYCIPAQGDSALQRLARLGRLRPGLKLAVHGAELTGQQEPCSPLEVSSETFLRFSTNSCRRARWDARLGYHSNPAPFASCLSAVLPDGGSAARLDVAVARVYPMLYYEKEESGGVFRTARCERRRAAAAEAARESRMERLYAAVERQLGSQERPAGAGAVRRPVSRAAVRQLSTGQQIFECVAAAADPGSVEALLTDHQKELASEYQRHRQEEHRGRVEAEFRARLQEEAQALRPAAPLLKVGCRADLWEVRSHVLTESLWLKNDLVCSMCAVCIMHHDPNRSITSPWVLSRQVRLAGRNNVPASGAILTLWRPSDELQTFLAEGKSVSLLGVTANGKRNGVLQLSAGSQLRVQPGPAGLSCPPRVLASAVSLAAGRPPFGELDMAALVVRVTPGAADSQTVHLCDRGGTLLAAVCWPGLKSLGLDELVVPGAVLAFSNLQLCSAGARPPLCSTLSDRAEVSRRPTARHLTEELRLLVETMAKCSDFEASAGAALDSALAAAPGRTMSPAVVGPFRSPVPCGAPSPGTPTGWSPSEAALCAGADGDGSVRPAQRRLQALTRYGPAPPISPLVSPVPAGLRRPFRSPRPTIGDLRPGAAAVGAGTDGGTTAPSTAGGDSGAAAEIIRLAKLELPSAATDSPPIEPESQLV</sequence>
<comment type="caution">
    <text evidence="5">The sequence shown here is derived from an EMBL/GenBank/DDBJ whole genome shotgun (WGS) entry which is preliminary data.</text>
</comment>
<organism evidence="5 6">
    <name type="scientific">Amphibalanus amphitrite</name>
    <name type="common">Striped barnacle</name>
    <name type="synonym">Balanus amphitrite</name>
    <dbReference type="NCBI Taxonomy" id="1232801"/>
    <lineage>
        <taxon>Eukaryota</taxon>
        <taxon>Metazoa</taxon>
        <taxon>Ecdysozoa</taxon>
        <taxon>Arthropoda</taxon>
        <taxon>Crustacea</taxon>
        <taxon>Multicrustacea</taxon>
        <taxon>Cirripedia</taxon>
        <taxon>Thoracica</taxon>
        <taxon>Thoracicalcarea</taxon>
        <taxon>Balanomorpha</taxon>
        <taxon>Balanoidea</taxon>
        <taxon>Balanidae</taxon>
        <taxon>Amphibalaninae</taxon>
        <taxon>Amphibalanus</taxon>
    </lineage>
</organism>
<dbReference type="Gene3D" id="2.40.50.140">
    <property type="entry name" value="Nucleic acid-binding proteins"/>
    <property type="match status" value="3"/>
</dbReference>
<proteinExistence type="predicted"/>
<evidence type="ECO:0000313" key="5">
    <source>
        <dbReference type="EMBL" id="KAF0308105.1"/>
    </source>
</evidence>
<accession>A0A6A4WMN7</accession>
<feature type="compositionally biased region" description="Low complexity" evidence="1">
    <location>
        <begin position="172"/>
        <end position="181"/>
    </location>
</feature>
<evidence type="ECO:0000259" key="3">
    <source>
        <dbReference type="Pfam" id="PF09104"/>
    </source>
</evidence>
<dbReference type="PANTHER" id="PTHR11289">
    <property type="entry name" value="BREAST CANCER TYPE 2 SUSCEPTIBILITY PROTEIN BRCA2"/>
    <property type="match status" value="1"/>
</dbReference>
<feature type="region of interest" description="Disordered" evidence="1">
    <location>
        <begin position="990"/>
        <end position="1026"/>
    </location>
</feature>